<dbReference type="PROSITE" id="PS50977">
    <property type="entry name" value="HTH_TETR_2"/>
    <property type="match status" value="1"/>
</dbReference>
<proteinExistence type="predicted"/>
<dbReference type="STRING" id="84029.CROST_10710"/>
<evidence type="ECO:0000313" key="3">
    <source>
        <dbReference type="Proteomes" id="UP000190951"/>
    </source>
</evidence>
<dbReference type="Pfam" id="PF00440">
    <property type="entry name" value="TetR_N"/>
    <property type="match status" value="1"/>
</dbReference>
<gene>
    <name evidence="2" type="primary">fadR_1</name>
    <name evidence="2" type="ORF">CROST_002410</name>
</gene>
<evidence type="ECO:0000256" key="1">
    <source>
        <dbReference type="ARBA" id="ARBA00023125"/>
    </source>
</evidence>
<dbReference type="Gene3D" id="1.10.357.10">
    <property type="entry name" value="Tetracycline Repressor, domain 2"/>
    <property type="match status" value="1"/>
</dbReference>
<keyword evidence="1" id="KW-0238">DNA-binding</keyword>
<dbReference type="RefSeq" id="WP_077835949.1">
    <property type="nucleotide sequence ID" value="NZ_CP096983.1"/>
</dbReference>
<dbReference type="SUPFAM" id="SSF46689">
    <property type="entry name" value="Homeodomain-like"/>
    <property type="match status" value="1"/>
</dbReference>
<dbReference type="InterPro" id="IPR050624">
    <property type="entry name" value="HTH-type_Tx_Regulator"/>
</dbReference>
<dbReference type="Pfam" id="PF08359">
    <property type="entry name" value="TetR_C_4"/>
    <property type="match status" value="1"/>
</dbReference>
<dbReference type="Proteomes" id="UP000190951">
    <property type="component" value="Chromosome"/>
</dbReference>
<dbReference type="InterPro" id="IPR036271">
    <property type="entry name" value="Tet_transcr_reg_TetR-rel_C_sf"/>
</dbReference>
<dbReference type="InterPro" id="IPR001647">
    <property type="entry name" value="HTH_TetR"/>
</dbReference>
<reference evidence="2 3" key="1">
    <citation type="submission" date="2022-04" db="EMBL/GenBank/DDBJ databases">
        <title>Genome sequence of C. roseum typestrain.</title>
        <authorList>
            <person name="Poehlein A."/>
            <person name="Schoch T."/>
            <person name="Duerre P."/>
            <person name="Daniel R."/>
        </authorList>
    </citation>
    <scope>NUCLEOTIDE SEQUENCE [LARGE SCALE GENOMIC DNA]</scope>
    <source>
        <strain evidence="2 3">DSM 7320</strain>
    </source>
</reference>
<keyword evidence="3" id="KW-1185">Reference proteome</keyword>
<accession>A0A1S8LDS3</accession>
<dbReference type="InterPro" id="IPR009057">
    <property type="entry name" value="Homeodomain-like_sf"/>
</dbReference>
<dbReference type="PANTHER" id="PTHR43479:SF11">
    <property type="entry name" value="ACREF_ENVCD OPERON REPRESSOR-RELATED"/>
    <property type="match status" value="1"/>
</dbReference>
<dbReference type="AlphaFoldDB" id="A0A1S8LDS3"/>
<dbReference type="PROSITE" id="PS01081">
    <property type="entry name" value="HTH_TETR_1"/>
    <property type="match status" value="1"/>
</dbReference>
<dbReference type="PRINTS" id="PR00455">
    <property type="entry name" value="HTHTETR"/>
</dbReference>
<dbReference type="InterPro" id="IPR013570">
    <property type="entry name" value="Tscrpt_reg_YsiA_C"/>
</dbReference>
<evidence type="ECO:0000313" key="2">
    <source>
        <dbReference type="EMBL" id="URZ09561.1"/>
    </source>
</evidence>
<name>A0A1S8LDS3_9CLOT</name>
<protein>
    <submittedName>
        <fullName evidence="2">Fatty acid metabolism regulator protein</fullName>
    </submittedName>
</protein>
<dbReference type="KEGG" id="crw:CROST_002410"/>
<dbReference type="SUPFAM" id="SSF48498">
    <property type="entry name" value="Tetracyclin repressor-like, C-terminal domain"/>
    <property type="match status" value="1"/>
</dbReference>
<dbReference type="EMBL" id="CP096983">
    <property type="protein sequence ID" value="URZ09561.1"/>
    <property type="molecule type" value="Genomic_DNA"/>
</dbReference>
<dbReference type="InterPro" id="IPR023772">
    <property type="entry name" value="DNA-bd_HTH_TetR-type_CS"/>
</dbReference>
<dbReference type="GO" id="GO:0003677">
    <property type="term" value="F:DNA binding"/>
    <property type="evidence" value="ECO:0007669"/>
    <property type="project" value="UniProtKB-UniRule"/>
</dbReference>
<dbReference type="Gene3D" id="1.10.10.60">
    <property type="entry name" value="Homeodomain-like"/>
    <property type="match status" value="1"/>
</dbReference>
<dbReference type="PANTHER" id="PTHR43479">
    <property type="entry name" value="ACREF/ENVCD OPERON REPRESSOR-RELATED"/>
    <property type="match status" value="1"/>
</dbReference>
<sequence length="189" mass="21944">MNKTKNSIFKSALLIFSKNGYNGATMDEIALNAKVAKGTLYYHFKSKEEIFRYVISEGMNVIRGEMEEEAGKESNPINKLKAVCRVQIELIFRNREFFKVLMSQLWGQESRQLELRNVIKDYIGIIEKYLKEAMENGYIKNGETEFMSYIFFGVLCSGAVYDLINNNEESMEKLTEKITRYVFKGMNIT</sequence>
<organism evidence="2 3">
    <name type="scientific">Clostridium felsineum</name>
    <dbReference type="NCBI Taxonomy" id="36839"/>
    <lineage>
        <taxon>Bacteria</taxon>
        <taxon>Bacillati</taxon>
        <taxon>Bacillota</taxon>
        <taxon>Clostridia</taxon>
        <taxon>Eubacteriales</taxon>
        <taxon>Clostridiaceae</taxon>
        <taxon>Clostridium</taxon>
    </lineage>
</organism>